<evidence type="ECO:0000256" key="1">
    <source>
        <dbReference type="SAM" id="MobiDB-lite"/>
    </source>
</evidence>
<dbReference type="InterPro" id="IPR011990">
    <property type="entry name" value="TPR-like_helical_dom_sf"/>
</dbReference>
<keyword evidence="2" id="KW-1133">Transmembrane helix</keyword>
<dbReference type="EMBL" id="JADEYS010000005">
    <property type="protein sequence ID" value="MBE9396828.1"/>
    <property type="molecule type" value="Genomic_DNA"/>
</dbReference>
<evidence type="ECO:0000256" key="2">
    <source>
        <dbReference type="SAM" id="Phobius"/>
    </source>
</evidence>
<sequence length="502" mass="54990">MSLVNDMLRDLEKRGQGGQSPLSDDSVRSVSHSDSANRQQRRSWPLLIVLVALILGFVLLAWQLWQQRSKDSVPAQRQVASTALSVQPTVVEVVDTQPEPARVAERLVISQVRWLPTSTGGDLVIQFNARPDIQLLNQTRQSVVIALPKARLDNTLPLPPSEVISEFNLMSAKGQLLLDLKASRDARFSLIRDSEHQIRVQVLLAKPQLLSSTSVAKSIRQNRSEVVSEPVANIAMPIAETKSVNAAQTSASVSSTTGRSVNTAVADSKTKRPQTSHKPSPAKSKAEKPQPNAKVVAQSKPAPKPVFQKTAQVLTDDQAVAKARKLLQKNKVSTAQALLQKQLEQAPASVESRALLAGIYLAAGDHGQSERLVDEGLRVMPLDSGLKKVKARVLLAKGDSAAAVNLMESAPPAIKLDGEYHEIRAAALQQQGRAEDAVNVYYQLLKYDSRQARLWVGLGYSLELATREDESRKAYESSLQVPNLDDNLKRFVTQRLKQLAER</sequence>
<accession>A0A8J7JXY5</accession>
<dbReference type="SUPFAM" id="SSF48452">
    <property type="entry name" value="TPR-like"/>
    <property type="match status" value="1"/>
</dbReference>
<keyword evidence="2" id="KW-0812">Transmembrane</keyword>
<dbReference type="Gene3D" id="1.25.40.10">
    <property type="entry name" value="Tetratricopeptide repeat domain"/>
    <property type="match status" value="2"/>
</dbReference>
<feature type="region of interest" description="Disordered" evidence="1">
    <location>
        <begin position="245"/>
        <end position="302"/>
    </location>
</feature>
<evidence type="ECO:0000313" key="4">
    <source>
        <dbReference type="Proteomes" id="UP000640333"/>
    </source>
</evidence>
<feature type="compositionally biased region" description="Low complexity" evidence="1">
    <location>
        <begin position="245"/>
        <end position="257"/>
    </location>
</feature>
<reference evidence="3" key="1">
    <citation type="submission" date="2020-10" db="EMBL/GenBank/DDBJ databases">
        <title>Bacterium isolated from coastal waters sediment.</title>
        <authorList>
            <person name="Chen R.-J."/>
            <person name="Lu D.-C."/>
            <person name="Zhu K.-L."/>
            <person name="Du Z.-J."/>
        </authorList>
    </citation>
    <scope>NUCLEOTIDE SEQUENCE</scope>
    <source>
        <strain evidence="3">N1Y112</strain>
    </source>
</reference>
<feature type="transmembrane region" description="Helical" evidence="2">
    <location>
        <begin position="44"/>
        <end position="65"/>
    </location>
</feature>
<dbReference type="Proteomes" id="UP000640333">
    <property type="component" value="Unassembled WGS sequence"/>
</dbReference>
<keyword evidence="2" id="KW-0472">Membrane</keyword>
<comment type="caution">
    <text evidence="3">The sequence shown here is derived from an EMBL/GenBank/DDBJ whole genome shotgun (WGS) entry which is preliminary data.</text>
</comment>
<dbReference type="Pfam" id="PF14559">
    <property type="entry name" value="TPR_19"/>
    <property type="match status" value="1"/>
</dbReference>
<name>A0A8J7JXY5_9GAMM</name>
<organism evidence="3 4">
    <name type="scientific">Pontibacterium sinense</name>
    <dbReference type="NCBI Taxonomy" id="2781979"/>
    <lineage>
        <taxon>Bacteria</taxon>
        <taxon>Pseudomonadati</taxon>
        <taxon>Pseudomonadota</taxon>
        <taxon>Gammaproteobacteria</taxon>
        <taxon>Oceanospirillales</taxon>
        <taxon>Oceanospirillaceae</taxon>
        <taxon>Pontibacterium</taxon>
    </lineage>
</organism>
<dbReference type="RefSeq" id="WP_193952386.1">
    <property type="nucleotide sequence ID" value="NZ_JADEYS010000005.1"/>
</dbReference>
<dbReference type="AlphaFoldDB" id="A0A8J7JXY5"/>
<keyword evidence="4" id="KW-1185">Reference proteome</keyword>
<protein>
    <submittedName>
        <fullName evidence="3">Tetratricopeptide repeat protein</fullName>
    </submittedName>
</protein>
<feature type="region of interest" description="Disordered" evidence="1">
    <location>
        <begin position="13"/>
        <end position="35"/>
    </location>
</feature>
<proteinExistence type="predicted"/>
<evidence type="ECO:0000313" key="3">
    <source>
        <dbReference type="EMBL" id="MBE9396828.1"/>
    </source>
</evidence>
<gene>
    <name evidence="3" type="ORF">IOQ59_06075</name>
</gene>